<dbReference type="RefSeq" id="WP_184420885.1">
    <property type="nucleotide sequence ID" value="NZ_AP027362.1"/>
</dbReference>
<dbReference type="EMBL" id="JACHHU010000001">
    <property type="protein sequence ID" value="MBB6541546.1"/>
    <property type="molecule type" value="Genomic_DNA"/>
</dbReference>
<dbReference type="GO" id="GO:0050482">
    <property type="term" value="P:arachidonate secretion"/>
    <property type="evidence" value="ECO:0007669"/>
    <property type="project" value="InterPro"/>
</dbReference>
<proteinExistence type="predicted"/>
<dbReference type="GO" id="GO:0004623">
    <property type="term" value="F:phospholipase A2 activity"/>
    <property type="evidence" value="ECO:0007669"/>
    <property type="project" value="InterPro"/>
</dbReference>
<dbReference type="AlphaFoldDB" id="A0A7X0TRX8"/>
<gene>
    <name evidence="1" type="ORF">HNQ55_000020</name>
</gene>
<keyword evidence="2" id="KW-1185">Reference proteome</keyword>
<sequence length="179" mass="19195">MLQNAAEEYVEQEEVQGLFCTELSGERPDHCQSMFGGNMHWPFTGDSSALWNIPSATNGCGTGSALEWALAKYTKGTGGFSGNLNEPSDGYSFESACNTHDLCYSGSSGQIGCDVAFHDTLTGICGSNYDCEKFADAYGSAVKIFGEDPYENAGKTQECREFKNDMKENCSDVSGISGT</sequence>
<dbReference type="SUPFAM" id="SSF48619">
    <property type="entry name" value="Phospholipase A2, PLA2"/>
    <property type="match status" value="1"/>
</dbReference>
<dbReference type="Gene3D" id="1.20.90.10">
    <property type="entry name" value="Phospholipase A2 domain"/>
    <property type="match status" value="1"/>
</dbReference>
<accession>A0A7X0TRX8</accession>
<dbReference type="Proteomes" id="UP000537141">
    <property type="component" value="Unassembled WGS sequence"/>
</dbReference>
<name>A0A7X0TRX8_9GAMM</name>
<dbReference type="InterPro" id="IPR036444">
    <property type="entry name" value="PLipase_A2_dom_sf"/>
</dbReference>
<comment type="caution">
    <text evidence="1">The sequence shown here is derived from an EMBL/GenBank/DDBJ whole genome shotgun (WGS) entry which is preliminary data.</text>
</comment>
<protein>
    <submittedName>
        <fullName evidence="1">Uncharacterized protein</fullName>
    </submittedName>
</protein>
<organism evidence="1 2">
    <name type="scientific">Thalassotalea piscium</name>
    <dbReference type="NCBI Taxonomy" id="1230533"/>
    <lineage>
        <taxon>Bacteria</taxon>
        <taxon>Pseudomonadati</taxon>
        <taxon>Pseudomonadota</taxon>
        <taxon>Gammaproteobacteria</taxon>
        <taxon>Alteromonadales</taxon>
        <taxon>Colwelliaceae</taxon>
        <taxon>Thalassotalea</taxon>
    </lineage>
</organism>
<reference evidence="1 2" key="1">
    <citation type="submission" date="2020-08" db="EMBL/GenBank/DDBJ databases">
        <title>Genomic Encyclopedia of Type Strains, Phase IV (KMG-IV): sequencing the most valuable type-strain genomes for metagenomic binning, comparative biology and taxonomic classification.</title>
        <authorList>
            <person name="Goeker M."/>
        </authorList>
    </citation>
    <scope>NUCLEOTIDE SEQUENCE [LARGE SCALE GENOMIC DNA]</scope>
    <source>
        <strain evidence="1 2">DSM 26287</strain>
    </source>
</reference>
<evidence type="ECO:0000313" key="2">
    <source>
        <dbReference type="Proteomes" id="UP000537141"/>
    </source>
</evidence>
<evidence type="ECO:0000313" key="1">
    <source>
        <dbReference type="EMBL" id="MBB6541546.1"/>
    </source>
</evidence>
<dbReference type="GO" id="GO:0006644">
    <property type="term" value="P:phospholipid metabolic process"/>
    <property type="evidence" value="ECO:0007669"/>
    <property type="project" value="InterPro"/>
</dbReference>